<feature type="signal peptide" evidence="1">
    <location>
        <begin position="1"/>
        <end position="22"/>
    </location>
</feature>
<evidence type="ECO:0008006" key="4">
    <source>
        <dbReference type="Google" id="ProtNLM"/>
    </source>
</evidence>
<sequence>MKKIKLSFIILNILAIISFVGCFDPDDCPERFHVPAEIIPYQIEYHIGDTITFISKFDRMVHEIKTNRKYDMNNIKWSPNTIVNLLDTIGYSNISDYFNFTTVNDYQEFNLSSGNSVLSGQYNYIENKFILEFILIPKRTGNYFLSQKCAIGPNHGDVDFPGKCNGNGYDVIVDMNSGKDGNIDILKSSQDSLYNTWVLGDPKRNFNDRGGFCFRVIP</sequence>
<dbReference type="Proteomes" id="UP000808349">
    <property type="component" value="Unassembled WGS sequence"/>
</dbReference>
<evidence type="ECO:0000256" key="1">
    <source>
        <dbReference type="SAM" id="SignalP"/>
    </source>
</evidence>
<dbReference type="AlphaFoldDB" id="A0A9D7S9R0"/>
<reference evidence="2 3" key="1">
    <citation type="submission" date="2020-10" db="EMBL/GenBank/DDBJ databases">
        <title>Connecting structure to function with the recovery of over 1000 high-quality activated sludge metagenome-assembled genomes encoding full-length rRNA genes using long-read sequencing.</title>
        <authorList>
            <person name="Singleton C.M."/>
            <person name="Petriglieri F."/>
            <person name="Kristensen J.M."/>
            <person name="Kirkegaard R.H."/>
            <person name="Michaelsen T.Y."/>
            <person name="Andersen M.H."/>
            <person name="Karst S.M."/>
            <person name="Dueholm M.S."/>
            <person name="Nielsen P.H."/>
            <person name="Albertsen M."/>
        </authorList>
    </citation>
    <scope>NUCLEOTIDE SEQUENCE [LARGE SCALE GENOMIC DNA]</scope>
    <source>
        <strain evidence="2">Ribe_18-Q3-R11-54_BAT3C.373</strain>
    </source>
</reference>
<proteinExistence type="predicted"/>
<feature type="chain" id="PRO_5039330110" description="Lipoprotein" evidence="1">
    <location>
        <begin position="23"/>
        <end position="218"/>
    </location>
</feature>
<evidence type="ECO:0000313" key="2">
    <source>
        <dbReference type="EMBL" id="MBK9718353.1"/>
    </source>
</evidence>
<dbReference type="PROSITE" id="PS51257">
    <property type="entry name" value="PROKAR_LIPOPROTEIN"/>
    <property type="match status" value="1"/>
</dbReference>
<evidence type="ECO:0000313" key="3">
    <source>
        <dbReference type="Proteomes" id="UP000808349"/>
    </source>
</evidence>
<organism evidence="2 3">
    <name type="scientific">Candidatus Defluviibacterium haderslevense</name>
    <dbReference type="NCBI Taxonomy" id="2981993"/>
    <lineage>
        <taxon>Bacteria</taxon>
        <taxon>Pseudomonadati</taxon>
        <taxon>Bacteroidota</taxon>
        <taxon>Saprospiria</taxon>
        <taxon>Saprospirales</taxon>
        <taxon>Saprospiraceae</taxon>
        <taxon>Candidatus Defluviibacterium</taxon>
    </lineage>
</organism>
<protein>
    <recommendedName>
        <fullName evidence="4">Lipoprotein</fullName>
    </recommendedName>
</protein>
<accession>A0A9D7S9R0</accession>
<dbReference type="EMBL" id="JADKFW010000010">
    <property type="protein sequence ID" value="MBK9718353.1"/>
    <property type="molecule type" value="Genomic_DNA"/>
</dbReference>
<gene>
    <name evidence="2" type="ORF">IPO85_12755</name>
</gene>
<keyword evidence="1" id="KW-0732">Signal</keyword>
<name>A0A9D7S9R0_9BACT</name>
<comment type="caution">
    <text evidence="2">The sequence shown here is derived from an EMBL/GenBank/DDBJ whole genome shotgun (WGS) entry which is preliminary data.</text>
</comment>